<dbReference type="SMART" id="SM00862">
    <property type="entry name" value="Trans_reg_C"/>
    <property type="match status" value="1"/>
</dbReference>
<dbReference type="GO" id="GO:0000160">
    <property type="term" value="P:phosphorelay signal transduction system"/>
    <property type="evidence" value="ECO:0007669"/>
    <property type="project" value="InterPro"/>
</dbReference>
<evidence type="ECO:0000256" key="3">
    <source>
        <dbReference type="ARBA" id="ARBA00022643"/>
    </source>
</evidence>
<keyword evidence="7 9" id="KW-0238">DNA-binding</keyword>
<feature type="DNA-binding region" description="OmpR/PhoB-type" evidence="9">
    <location>
        <begin position="125"/>
        <end position="224"/>
    </location>
</feature>
<keyword evidence="6" id="KW-0067">ATP-binding</keyword>
<dbReference type="GO" id="GO:0009398">
    <property type="term" value="P:FMN biosynthetic process"/>
    <property type="evidence" value="ECO:0007669"/>
    <property type="project" value="TreeGrafter"/>
</dbReference>
<dbReference type="EMBL" id="DXBJ01000038">
    <property type="protein sequence ID" value="HIZ58021.1"/>
    <property type="molecule type" value="Genomic_DNA"/>
</dbReference>
<dbReference type="PANTHER" id="PTHR22749:SF6">
    <property type="entry name" value="RIBOFLAVIN KINASE"/>
    <property type="match status" value="1"/>
</dbReference>
<dbReference type="InterPro" id="IPR001867">
    <property type="entry name" value="OmpR/PhoB-type_DNA-bd"/>
</dbReference>
<dbReference type="InterPro" id="IPR023468">
    <property type="entry name" value="Riboflavin_kinase"/>
</dbReference>
<reference evidence="11" key="2">
    <citation type="submission" date="2021-04" db="EMBL/GenBank/DDBJ databases">
        <authorList>
            <person name="Gilroy R."/>
        </authorList>
    </citation>
    <scope>NUCLEOTIDE SEQUENCE</scope>
    <source>
        <strain evidence="11">ChiBcec16-3735</strain>
    </source>
</reference>
<comment type="catalytic activity">
    <reaction evidence="8">
        <text>riboflavin + ATP = FMN + ADP + H(+)</text>
        <dbReference type="Rhea" id="RHEA:14357"/>
        <dbReference type="ChEBI" id="CHEBI:15378"/>
        <dbReference type="ChEBI" id="CHEBI:30616"/>
        <dbReference type="ChEBI" id="CHEBI:57986"/>
        <dbReference type="ChEBI" id="CHEBI:58210"/>
        <dbReference type="ChEBI" id="CHEBI:456216"/>
        <dbReference type="EC" id="2.7.1.26"/>
    </reaction>
</comment>
<evidence type="ECO:0000256" key="6">
    <source>
        <dbReference type="ARBA" id="ARBA00022840"/>
    </source>
</evidence>
<reference evidence="11" key="1">
    <citation type="journal article" date="2021" name="PeerJ">
        <title>Extensive microbial diversity within the chicken gut microbiome revealed by metagenomics and culture.</title>
        <authorList>
            <person name="Gilroy R."/>
            <person name="Ravi A."/>
            <person name="Getino M."/>
            <person name="Pursley I."/>
            <person name="Horton D.L."/>
            <person name="Alikhan N.F."/>
            <person name="Baker D."/>
            <person name="Gharbi K."/>
            <person name="Hall N."/>
            <person name="Watson M."/>
            <person name="Adriaenssens E.M."/>
            <person name="Foster-Nyarko E."/>
            <person name="Jarju S."/>
            <person name="Secka A."/>
            <person name="Antonio M."/>
            <person name="Oren A."/>
            <person name="Chaudhuri R.R."/>
            <person name="La Ragione R."/>
            <person name="Hildebrand F."/>
            <person name="Pallen M.J."/>
        </authorList>
    </citation>
    <scope>NUCLEOTIDE SEQUENCE</scope>
    <source>
        <strain evidence="11">ChiBcec16-3735</strain>
    </source>
</reference>
<dbReference type="GO" id="GO:0005524">
    <property type="term" value="F:ATP binding"/>
    <property type="evidence" value="ECO:0007669"/>
    <property type="project" value="UniProtKB-KW"/>
</dbReference>
<accession>A0A9D2FGN2</accession>
<dbReference type="Gene3D" id="2.40.30.30">
    <property type="entry name" value="Riboflavin kinase-like"/>
    <property type="match status" value="1"/>
</dbReference>
<dbReference type="CDD" id="cd00383">
    <property type="entry name" value="trans_reg_C"/>
    <property type="match status" value="1"/>
</dbReference>
<dbReference type="InterPro" id="IPR016032">
    <property type="entry name" value="Sig_transdc_resp-reg_C-effctor"/>
</dbReference>
<evidence type="ECO:0000259" key="10">
    <source>
        <dbReference type="PROSITE" id="PS51755"/>
    </source>
</evidence>
<dbReference type="PANTHER" id="PTHR22749">
    <property type="entry name" value="RIBOFLAVIN KINASE/FMN ADENYLYLTRANSFERASE"/>
    <property type="match status" value="1"/>
</dbReference>
<dbReference type="GO" id="GO:0008531">
    <property type="term" value="F:riboflavin kinase activity"/>
    <property type="evidence" value="ECO:0007669"/>
    <property type="project" value="UniProtKB-EC"/>
</dbReference>
<name>A0A9D2FGN2_9FIRM</name>
<dbReference type="SUPFAM" id="SSF82114">
    <property type="entry name" value="Riboflavin kinase-like"/>
    <property type="match status" value="1"/>
</dbReference>
<proteinExistence type="predicted"/>
<dbReference type="SMART" id="SM00904">
    <property type="entry name" value="Flavokinase"/>
    <property type="match status" value="1"/>
</dbReference>
<comment type="caution">
    <text evidence="11">The sequence shown here is derived from an EMBL/GenBank/DDBJ whole genome shotgun (WGS) entry which is preliminary data.</text>
</comment>
<dbReference type="EC" id="2.7.1.26" evidence="1"/>
<evidence type="ECO:0000313" key="11">
    <source>
        <dbReference type="EMBL" id="HIZ58021.1"/>
    </source>
</evidence>
<evidence type="ECO:0000256" key="1">
    <source>
        <dbReference type="ARBA" id="ARBA00012105"/>
    </source>
</evidence>
<dbReference type="AlphaFoldDB" id="A0A9D2FGN2"/>
<dbReference type="Pfam" id="PF01687">
    <property type="entry name" value="Flavokinase"/>
    <property type="match status" value="1"/>
</dbReference>
<protein>
    <recommendedName>
        <fullName evidence="1">riboflavin kinase</fullName>
        <ecNumber evidence="1">2.7.1.26</ecNumber>
    </recommendedName>
</protein>
<gene>
    <name evidence="11" type="ORF">H9725_05520</name>
</gene>
<dbReference type="GO" id="GO:0003677">
    <property type="term" value="F:DNA binding"/>
    <property type="evidence" value="ECO:0007669"/>
    <property type="project" value="UniProtKB-UniRule"/>
</dbReference>
<evidence type="ECO:0000256" key="4">
    <source>
        <dbReference type="ARBA" id="ARBA00022679"/>
    </source>
</evidence>
<dbReference type="GO" id="GO:0009231">
    <property type="term" value="P:riboflavin biosynthetic process"/>
    <property type="evidence" value="ECO:0007669"/>
    <property type="project" value="InterPro"/>
</dbReference>
<evidence type="ECO:0000256" key="8">
    <source>
        <dbReference type="ARBA" id="ARBA00047880"/>
    </source>
</evidence>
<evidence type="ECO:0000313" key="12">
    <source>
        <dbReference type="Proteomes" id="UP000824065"/>
    </source>
</evidence>
<organism evidence="11 12">
    <name type="scientific">Candidatus Faecalibacterium gallistercoris</name>
    <dbReference type="NCBI Taxonomy" id="2838579"/>
    <lineage>
        <taxon>Bacteria</taxon>
        <taxon>Bacillati</taxon>
        <taxon>Bacillota</taxon>
        <taxon>Clostridia</taxon>
        <taxon>Eubacteriales</taxon>
        <taxon>Oscillospiraceae</taxon>
        <taxon>Faecalibacterium</taxon>
    </lineage>
</organism>
<keyword evidence="4" id="KW-0808">Transferase</keyword>
<dbReference type="Pfam" id="PF00486">
    <property type="entry name" value="Trans_reg_C"/>
    <property type="match status" value="1"/>
</dbReference>
<keyword evidence="3" id="KW-0288">FMN</keyword>
<dbReference type="SUPFAM" id="SSF46894">
    <property type="entry name" value="C-terminal effector domain of the bipartite response regulators"/>
    <property type="match status" value="1"/>
</dbReference>
<sequence>MTTPLYRLTGVVIHGRGVGKHVGTPTADLALGPGSHLPPGGVYASRAASGGAAWYGVTSVGRRPTLHDDRVPSVETHLFDFSGDLYGQPLTLELHHKLREIQRFDDLTQLLEQIRQDCMAARAFWGLGVPGPILRMDTARHHAALNGQELRLSPKEFEVLRLLCCASGKVLTKEAIYQAVWREPSNGCLHAVENTVFQLRRKLRPLAASGLIETVAGYGYRLPAGLCAEMD</sequence>
<dbReference type="Proteomes" id="UP000824065">
    <property type="component" value="Unassembled WGS sequence"/>
</dbReference>
<dbReference type="InterPro" id="IPR023465">
    <property type="entry name" value="Riboflavin_kinase_dom_sf"/>
</dbReference>
<dbReference type="PROSITE" id="PS51755">
    <property type="entry name" value="OMPR_PHOB"/>
    <property type="match status" value="1"/>
</dbReference>
<dbReference type="Gene3D" id="1.10.10.10">
    <property type="entry name" value="Winged helix-like DNA-binding domain superfamily/Winged helix DNA-binding domain"/>
    <property type="match status" value="1"/>
</dbReference>
<evidence type="ECO:0000256" key="7">
    <source>
        <dbReference type="ARBA" id="ARBA00023125"/>
    </source>
</evidence>
<keyword evidence="2" id="KW-0285">Flavoprotein</keyword>
<evidence type="ECO:0000256" key="5">
    <source>
        <dbReference type="ARBA" id="ARBA00022741"/>
    </source>
</evidence>
<keyword evidence="5" id="KW-0547">Nucleotide-binding</keyword>
<feature type="domain" description="OmpR/PhoB-type" evidence="10">
    <location>
        <begin position="125"/>
        <end position="224"/>
    </location>
</feature>
<dbReference type="GO" id="GO:0006355">
    <property type="term" value="P:regulation of DNA-templated transcription"/>
    <property type="evidence" value="ECO:0007669"/>
    <property type="project" value="InterPro"/>
</dbReference>
<dbReference type="InterPro" id="IPR015865">
    <property type="entry name" value="Riboflavin_kinase_bac/euk"/>
</dbReference>
<dbReference type="InterPro" id="IPR036388">
    <property type="entry name" value="WH-like_DNA-bd_sf"/>
</dbReference>
<evidence type="ECO:0000256" key="9">
    <source>
        <dbReference type="PROSITE-ProRule" id="PRU01091"/>
    </source>
</evidence>
<evidence type="ECO:0000256" key="2">
    <source>
        <dbReference type="ARBA" id="ARBA00022630"/>
    </source>
</evidence>